<organism evidence="2 3">
    <name type="scientific">Mucilaginibacter auburnensis</name>
    <dbReference type="NCBI Taxonomy" id="1457233"/>
    <lineage>
        <taxon>Bacteria</taxon>
        <taxon>Pseudomonadati</taxon>
        <taxon>Bacteroidota</taxon>
        <taxon>Sphingobacteriia</taxon>
        <taxon>Sphingobacteriales</taxon>
        <taxon>Sphingobacteriaceae</taxon>
        <taxon>Mucilaginibacter</taxon>
    </lineage>
</organism>
<keyword evidence="1" id="KW-0732">Signal</keyword>
<dbReference type="EMBL" id="PGFJ01000001">
    <property type="protein sequence ID" value="PJJ84117.1"/>
    <property type="molecule type" value="Genomic_DNA"/>
</dbReference>
<evidence type="ECO:0000313" key="2">
    <source>
        <dbReference type="EMBL" id="PJJ84117.1"/>
    </source>
</evidence>
<accession>A0A2H9VTG5</accession>
<keyword evidence="3" id="KW-1185">Reference proteome</keyword>
<evidence type="ECO:0000313" key="3">
    <source>
        <dbReference type="Proteomes" id="UP000242687"/>
    </source>
</evidence>
<evidence type="ECO:0000256" key="1">
    <source>
        <dbReference type="SAM" id="SignalP"/>
    </source>
</evidence>
<proteinExistence type="predicted"/>
<dbReference type="Proteomes" id="UP000242687">
    <property type="component" value="Unassembled WGS sequence"/>
</dbReference>
<name>A0A2H9VTG5_9SPHI</name>
<dbReference type="RefSeq" id="WP_100340326.1">
    <property type="nucleotide sequence ID" value="NZ_PGFJ01000001.1"/>
</dbReference>
<protein>
    <submittedName>
        <fullName evidence="2">Uncharacterized protein</fullName>
    </submittedName>
</protein>
<sequence length="127" mass="14498">MKKMLGLVIAFCISIFSVSGQSSLGNSDIEFVSLGFYAIPNSSFCNQLLFRIHNNTNDTLYIPVKDIKVEVSKDNKMLKQDSIQLHNLIPASLDDEFLFFMKPIAPLKSVKIIRKRKLIVDKLKRTY</sequence>
<dbReference type="AlphaFoldDB" id="A0A2H9VTG5"/>
<reference evidence="2 3" key="1">
    <citation type="submission" date="2017-11" db="EMBL/GenBank/DDBJ databases">
        <title>Genomic Encyclopedia of Archaeal and Bacterial Type Strains, Phase II (KMG-II): From Individual Species to Whole Genera.</title>
        <authorList>
            <person name="Goeker M."/>
        </authorList>
    </citation>
    <scope>NUCLEOTIDE SEQUENCE [LARGE SCALE GENOMIC DNA]</scope>
    <source>
        <strain evidence="2 3">DSM 28175</strain>
    </source>
</reference>
<gene>
    <name evidence="2" type="ORF">CLV57_1121</name>
</gene>
<comment type="caution">
    <text evidence="2">The sequence shown here is derived from an EMBL/GenBank/DDBJ whole genome shotgun (WGS) entry which is preliminary data.</text>
</comment>
<feature type="signal peptide" evidence="1">
    <location>
        <begin position="1"/>
        <end position="20"/>
    </location>
</feature>
<feature type="chain" id="PRO_5014166498" evidence="1">
    <location>
        <begin position="21"/>
        <end position="127"/>
    </location>
</feature>